<keyword evidence="1" id="KW-0812">Transmembrane</keyword>
<sequence length="469" mass="54379">MKLLIKWLWIIAFCHVLSIANAQNDTLHHPELEVLLKYPKSLQITIPGRNGQFVNLSHPWENQRQVLLKSDTAIYLFIDGSGIIYQYKHQHFVRLDSTIYRGYNYGAFPFIYKNELYNLGGSGYWRITGHLRKFSNKAHEWYIIPLNEENPILNEPNASMIWYDSKAGKIYCANFIDKNEGIKKQTTQNYNQYKVKVLDLNTMNWTNLGTLNRNLWAFTKTTQEVVMTPWGALLDNDGKKLLWDFEKNTLYRLPLENDKSQFITTNYLNGNLFCIDSTLYLCERDKIDTIPLSLAEFENTGIPIYVKETNQPKNNNTLVVIIAALVVVSGGLIFWKYYKPKKHQTSIQQIVNNNLGGESSLPTKSFPEYTDQEWEVIKLILQRTQNNAPTTIDELNSILGLKNKSLETQKSQRHKILTSINQKYLAIKGRELIIREPDAIDKRIKVYHIHPNAIDELKTNMSTINEGNI</sequence>
<organism evidence="3 4">
    <name type="scientific">Hydrotalea sandarakina</name>
    <dbReference type="NCBI Taxonomy" id="1004304"/>
    <lineage>
        <taxon>Bacteria</taxon>
        <taxon>Pseudomonadati</taxon>
        <taxon>Bacteroidota</taxon>
        <taxon>Chitinophagia</taxon>
        <taxon>Chitinophagales</taxon>
        <taxon>Chitinophagaceae</taxon>
        <taxon>Hydrotalea</taxon>
    </lineage>
</organism>
<feature type="chain" id="PRO_5016006385" evidence="2">
    <location>
        <begin position="23"/>
        <end position="469"/>
    </location>
</feature>
<gene>
    <name evidence="3" type="ORF">LX80_02359</name>
</gene>
<protein>
    <submittedName>
        <fullName evidence="3">Uncharacterized protein</fullName>
    </submittedName>
</protein>
<dbReference type="AlphaFoldDB" id="A0A2W7SDD5"/>
<feature type="signal peptide" evidence="2">
    <location>
        <begin position="1"/>
        <end position="22"/>
    </location>
</feature>
<feature type="transmembrane region" description="Helical" evidence="1">
    <location>
        <begin position="318"/>
        <end position="338"/>
    </location>
</feature>
<dbReference type="SUPFAM" id="SSF63825">
    <property type="entry name" value="YWTD domain"/>
    <property type="match status" value="1"/>
</dbReference>
<name>A0A2W7SDD5_9BACT</name>
<keyword evidence="1" id="KW-0472">Membrane</keyword>
<dbReference type="Proteomes" id="UP000249720">
    <property type="component" value="Unassembled WGS sequence"/>
</dbReference>
<evidence type="ECO:0000313" key="4">
    <source>
        <dbReference type="Proteomes" id="UP000249720"/>
    </source>
</evidence>
<dbReference type="OrthoDB" id="674810at2"/>
<dbReference type="RefSeq" id="WP_111296703.1">
    <property type="nucleotide sequence ID" value="NZ_QKZV01000008.1"/>
</dbReference>
<dbReference type="EMBL" id="QKZV01000008">
    <property type="protein sequence ID" value="PZX60875.1"/>
    <property type="molecule type" value="Genomic_DNA"/>
</dbReference>
<evidence type="ECO:0000256" key="2">
    <source>
        <dbReference type="SAM" id="SignalP"/>
    </source>
</evidence>
<keyword evidence="1" id="KW-1133">Transmembrane helix</keyword>
<keyword evidence="4" id="KW-1185">Reference proteome</keyword>
<evidence type="ECO:0000313" key="3">
    <source>
        <dbReference type="EMBL" id="PZX60875.1"/>
    </source>
</evidence>
<proteinExistence type="predicted"/>
<comment type="caution">
    <text evidence="3">The sequence shown here is derived from an EMBL/GenBank/DDBJ whole genome shotgun (WGS) entry which is preliminary data.</text>
</comment>
<reference evidence="3 4" key="1">
    <citation type="submission" date="2018-06" db="EMBL/GenBank/DDBJ databases">
        <title>Genomic Encyclopedia of Archaeal and Bacterial Type Strains, Phase II (KMG-II): from individual species to whole genera.</title>
        <authorList>
            <person name="Goeker M."/>
        </authorList>
    </citation>
    <scope>NUCLEOTIDE SEQUENCE [LARGE SCALE GENOMIC DNA]</scope>
    <source>
        <strain evidence="3 4">DSM 23241</strain>
    </source>
</reference>
<accession>A0A2W7SDD5</accession>
<evidence type="ECO:0000256" key="1">
    <source>
        <dbReference type="SAM" id="Phobius"/>
    </source>
</evidence>
<keyword evidence="2" id="KW-0732">Signal</keyword>